<dbReference type="EMBL" id="JAJUBC010000013">
    <property type="protein sequence ID" value="MDD1793994.1"/>
    <property type="molecule type" value="Genomic_DNA"/>
</dbReference>
<organism evidence="16 17">
    <name type="scientific">Enterovibrio gelatinilyticus</name>
    <dbReference type="NCBI Taxonomy" id="2899819"/>
    <lineage>
        <taxon>Bacteria</taxon>
        <taxon>Pseudomonadati</taxon>
        <taxon>Pseudomonadota</taxon>
        <taxon>Gammaproteobacteria</taxon>
        <taxon>Vibrionales</taxon>
        <taxon>Vibrionaceae</taxon>
        <taxon>Enterovibrio</taxon>
    </lineage>
</organism>
<keyword evidence="8" id="KW-0482">Metalloprotease</keyword>
<dbReference type="Gene3D" id="3.10.170.10">
    <property type="match status" value="1"/>
</dbReference>
<keyword evidence="5 11" id="KW-0732">Signal</keyword>
<dbReference type="InterPro" id="IPR025711">
    <property type="entry name" value="PepSY"/>
</dbReference>
<dbReference type="Pfam" id="PF04151">
    <property type="entry name" value="PPC"/>
    <property type="match status" value="3"/>
</dbReference>
<dbReference type="PANTHER" id="PTHR33794:SF1">
    <property type="entry name" value="BACILLOLYSIN"/>
    <property type="match status" value="1"/>
</dbReference>
<dbReference type="PRINTS" id="PR00313">
    <property type="entry name" value="CABNDNGRPT"/>
</dbReference>
<evidence type="ECO:0000259" key="15">
    <source>
        <dbReference type="Pfam" id="PF04151"/>
    </source>
</evidence>
<dbReference type="InterPro" id="IPR001570">
    <property type="entry name" value="Peptidase_M4_C_domain"/>
</dbReference>
<evidence type="ECO:0000256" key="4">
    <source>
        <dbReference type="ARBA" id="ARBA00022723"/>
    </source>
</evidence>
<reference evidence="16" key="1">
    <citation type="submission" date="2021-12" db="EMBL/GenBank/DDBJ databases">
        <title>Enterovibrio ZSDZ35 sp. nov. and Enterovibrio ZSDZ42 sp. nov., isolated from coastal seawater in Qingdao.</title>
        <authorList>
            <person name="Zhang P."/>
        </authorList>
    </citation>
    <scope>NUCLEOTIDE SEQUENCE</scope>
    <source>
        <strain evidence="16">ZSDZ42</strain>
    </source>
</reference>
<dbReference type="Gene3D" id="1.10.390.10">
    <property type="entry name" value="Neutral Protease Domain 2"/>
    <property type="match status" value="1"/>
</dbReference>
<feature type="domain" description="Peptidase C-terminal archaeal/bacterial" evidence="15">
    <location>
        <begin position="632"/>
        <end position="690"/>
    </location>
</feature>
<keyword evidence="17" id="KW-1185">Reference proteome</keyword>
<evidence type="ECO:0000256" key="6">
    <source>
        <dbReference type="ARBA" id="ARBA00022801"/>
    </source>
</evidence>
<keyword evidence="7" id="KW-0862">Zinc</keyword>
<comment type="cofactor">
    <cofactor evidence="1">
        <name>Zn(2+)</name>
        <dbReference type="ChEBI" id="CHEBI:29105"/>
    </cofactor>
</comment>
<evidence type="ECO:0000256" key="7">
    <source>
        <dbReference type="ARBA" id="ARBA00022833"/>
    </source>
</evidence>
<evidence type="ECO:0000256" key="3">
    <source>
        <dbReference type="ARBA" id="ARBA00022670"/>
    </source>
</evidence>
<feature type="domain" description="Peptidase M4 C-terminal" evidence="13">
    <location>
        <begin position="355"/>
        <end position="499"/>
    </location>
</feature>
<dbReference type="Pfam" id="PF02868">
    <property type="entry name" value="Peptidase_M4_C"/>
    <property type="match status" value="1"/>
</dbReference>
<evidence type="ECO:0000256" key="1">
    <source>
        <dbReference type="ARBA" id="ARBA00001947"/>
    </source>
</evidence>
<dbReference type="InterPro" id="IPR027268">
    <property type="entry name" value="Peptidase_M4/M1_CTD_sf"/>
</dbReference>
<comment type="similarity">
    <text evidence="2">Belongs to the peptidase M4 family.</text>
</comment>
<evidence type="ECO:0000259" key="13">
    <source>
        <dbReference type="Pfam" id="PF02868"/>
    </source>
</evidence>
<evidence type="ECO:0000313" key="17">
    <source>
        <dbReference type="Proteomes" id="UP001149400"/>
    </source>
</evidence>
<dbReference type="PANTHER" id="PTHR33794">
    <property type="entry name" value="BACILLOLYSIN"/>
    <property type="match status" value="1"/>
</dbReference>
<feature type="domain" description="PepSY" evidence="14">
    <location>
        <begin position="153"/>
        <end position="192"/>
    </location>
</feature>
<feature type="domain" description="Peptidase C-terminal archaeal/bacterial" evidence="15">
    <location>
        <begin position="526"/>
        <end position="590"/>
    </location>
</feature>
<accession>A0ABT5R1U2</accession>
<protein>
    <submittedName>
        <fullName evidence="16">M4 family metallopeptidase</fullName>
    </submittedName>
</protein>
<evidence type="ECO:0000313" key="16">
    <source>
        <dbReference type="EMBL" id="MDD1793994.1"/>
    </source>
</evidence>
<name>A0ABT5R1U2_9GAMM</name>
<dbReference type="InterPro" id="IPR013856">
    <property type="entry name" value="Peptidase_M4_domain"/>
</dbReference>
<evidence type="ECO:0000259" key="12">
    <source>
        <dbReference type="Pfam" id="PF01447"/>
    </source>
</evidence>
<feature type="domain" description="Peptidase C-terminal archaeal/bacterial" evidence="15">
    <location>
        <begin position="774"/>
        <end position="833"/>
    </location>
</feature>
<keyword evidence="4" id="KW-0479">Metal-binding</keyword>
<dbReference type="SUPFAM" id="SSF55486">
    <property type="entry name" value="Metalloproteases ('zincins'), catalytic domain"/>
    <property type="match status" value="1"/>
</dbReference>
<keyword evidence="10" id="KW-0812">Transmembrane</keyword>
<dbReference type="Pfam" id="PF01447">
    <property type="entry name" value="Peptidase_M4"/>
    <property type="match status" value="1"/>
</dbReference>
<dbReference type="CDD" id="cd09597">
    <property type="entry name" value="M4_TLP"/>
    <property type="match status" value="1"/>
</dbReference>
<dbReference type="Gene3D" id="2.60.120.380">
    <property type="match status" value="3"/>
</dbReference>
<evidence type="ECO:0000256" key="2">
    <source>
        <dbReference type="ARBA" id="ARBA00009388"/>
    </source>
</evidence>
<comment type="caution">
    <text evidence="16">The sequence shown here is derived from an EMBL/GenBank/DDBJ whole genome shotgun (WGS) entry which is preliminary data.</text>
</comment>
<dbReference type="InterPro" id="IPR007280">
    <property type="entry name" value="Peptidase_C_arc/bac"/>
</dbReference>
<feature type="signal peptide" evidence="11">
    <location>
        <begin position="1"/>
        <end position="23"/>
    </location>
</feature>
<dbReference type="InterPro" id="IPR023612">
    <property type="entry name" value="Peptidase_M4"/>
</dbReference>
<keyword evidence="6" id="KW-0378">Hydrolase</keyword>
<evidence type="ECO:0000256" key="10">
    <source>
        <dbReference type="SAM" id="Phobius"/>
    </source>
</evidence>
<sequence length="890" mass="95436">MSILRCQCLVLFLVIFSAESASGTIVESVHGDVSILSDAHPTGYSTQQGSPFSGFVPTETVVLPNGKVKTKHQQYFQGLPVRKGRVVSDKGIDGFANARGKRVVGLSQTLTKTTPSVSHHRARQLLKNQHPTSPPYNNIVVPEDEWSELFVWLDENTQPHLVYEVSFFMPTTKPTRPHAYIDAKTGKILKMWEGLAHASDIGGGPGGNEKTGQYVFGSDYAGFAVDKVGTTCKMENANVKTVNLNHGTSGSTAYSYTCNDASNTNSYKTINGAYSPLNDAHFFGQLVFDMYNDWLSMAPLTFQLVMRVHYSNNYENAFWNGSSMTFGDGYSTFYPLVDVNVSAHEVSHGFTSQNSNLIYSGMSGGINESFSDIAGEAAEYYWKGTIDWVVGSDIFKTGRGLRYFVTPSDDGRSIDHANEYYSGMDVHYSSGVFNRAFYLLATTSGWDVRKAFEAFAFANKLYWEADSNFDDGGCGVVRAASDLGYSTSDVVNAFEQVGVYACLDSTELIDEVPVTNVSGGLGSETSFYFSLPVNTDSASVTLSGGAGNANLFVKYNGLPSPSDYDCASTGSDNNEVCDVTFQGSGEYNVLLVGETSFSGVTIELDITLTPPQVLSIGDSLLNLAGSRGDMLFYKFAMPEDGSDVRVSIANGDGDADLYVNKGSAPSQSDYDCRPYYYGNNETCEVTGGAGEDVYIMLHGYSSYSGVTLAVEQGSVVLPPEERAQPIDPDSPISNLEGLVGEAIYYSFSVTNAGVLASNQSSLKSALSVGASTLSSTTVTVSLSGGIGDADLYIREGVAPTTTLYDCQSGGNSNQESCSLSGMSAGTYYVMIYGSEAFEGATLSMSETTAPQSTVDSGGGGGSGSTLFLYCFALMFLLGSKQAKNRRLHLR</sequence>
<keyword evidence="10" id="KW-0472">Membrane</keyword>
<keyword evidence="10" id="KW-1133">Transmembrane helix</keyword>
<feature type="domain" description="Peptidase M4" evidence="12">
    <location>
        <begin position="210"/>
        <end position="352"/>
    </location>
</feature>
<feature type="chain" id="PRO_5045958083" evidence="11">
    <location>
        <begin position="24"/>
        <end position="890"/>
    </location>
</feature>
<keyword evidence="9" id="KW-0865">Zymogen</keyword>
<feature type="transmembrane region" description="Helical" evidence="10">
    <location>
        <begin position="857"/>
        <end position="877"/>
    </location>
</feature>
<dbReference type="InterPro" id="IPR050728">
    <property type="entry name" value="Zinc_Metalloprotease_M4"/>
</dbReference>
<proteinExistence type="inferred from homology"/>
<dbReference type="PRINTS" id="PR00730">
    <property type="entry name" value="THERMOLYSIN"/>
</dbReference>
<evidence type="ECO:0000256" key="5">
    <source>
        <dbReference type="ARBA" id="ARBA00022729"/>
    </source>
</evidence>
<gene>
    <name evidence="16" type="ORF">LRP50_12705</name>
</gene>
<evidence type="ECO:0000256" key="9">
    <source>
        <dbReference type="ARBA" id="ARBA00023145"/>
    </source>
</evidence>
<evidence type="ECO:0000256" key="8">
    <source>
        <dbReference type="ARBA" id="ARBA00023049"/>
    </source>
</evidence>
<evidence type="ECO:0000256" key="11">
    <source>
        <dbReference type="SAM" id="SignalP"/>
    </source>
</evidence>
<evidence type="ECO:0000259" key="14">
    <source>
        <dbReference type="Pfam" id="PF03413"/>
    </source>
</evidence>
<dbReference type="Gene3D" id="3.10.450.40">
    <property type="match status" value="1"/>
</dbReference>
<dbReference type="Pfam" id="PF03413">
    <property type="entry name" value="PepSY"/>
    <property type="match status" value="1"/>
</dbReference>
<keyword evidence="3" id="KW-0645">Protease</keyword>
<dbReference type="Proteomes" id="UP001149400">
    <property type="component" value="Unassembled WGS sequence"/>
</dbReference>
<dbReference type="RefSeq" id="WP_274164839.1">
    <property type="nucleotide sequence ID" value="NZ_JAJUBC010000013.1"/>
</dbReference>